<dbReference type="InterPro" id="IPR005149">
    <property type="entry name" value="Tscrpt_reg_PadR_N"/>
</dbReference>
<dbReference type="PANTHER" id="PTHR33169">
    <property type="entry name" value="PADR-FAMILY TRANSCRIPTIONAL REGULATOR"/>
    <property type="match status" value="1"/>
</dbReference>
<dbReference type="SUPFAM" id="SSF46785">
    <property type="entry name" value="Winged helix' DNA-binding domain"/>
    <property type="match status" value="1"/>
</dbReference>
<dbReference type="PANTHER" id="PTHR33169:SF14">
    <property type="entry name" value="TRANSCRIPTIONAL REGULATOR RV3488"/>
    <property type="match status" value="1"/>
</dbReference>
<protein>
    <submittedName>
        <fullName evidence="2">DNA-binding transcriptional regulator, PadR family</fullName>
    </submittedName>
</protein>
<dbReference type="InterPro" id="IPR036390">
    <property type="entry name" value="WH_DNA-bd_sf"/>
</dbReference>
<evidence type="ECO:0000313" key="3">
    <source>
        <dbReference type="Proteomes" id="UP000199584"/>
    </source>
</evidence>
<dbReference type="Proteomes" id="UP000199584">
    <property type="component" value="Unassembled WGS sequence"/>
</dbReference>
<dbReference type="Gene3D" id="1.10.10.10">
    <property type="entry name" value="Winged helix-like DNA-binding domain superfamily/Winged helix DNA-binding domain"/>
    <property type="match status" value="1"/>
</dbReference>
<organism evidence="2 3">
    <name type="scientific">Desulfoscipio geothermicus DSM 3669</name>
    <dbReference type="NCBI Taxonomy" id="1121426"/>
    <lineage>
        <taxon>Bacteria</taxon>
        <taxon>Bacillati</taxon>
        <taxon>Bacillota</taxon>
        <taxon>Clostridia</taxon>
        <taxon>Eubacteriales</taxon>
        <taxon>Desulfallaceae</taxon>
        <taxon>Desulfoscipio</taxon>
    </lineage>
</organism>
<keyword evidence="2" id="KW-0238">DNA-binding</keyword>
<dbReference type="AlphaFoldDB" id="A0A1I6DDG5"/>
<evidence type="ECO:0000259" key="1">
    <source>
        <dbReference type="Pfam" id="PF03551"/>
    </source>
</evidence>
<dbReference type="GO" id="GO:0003677">
    <property type="term" value="F:DNA binding"/>
    <property type="evidence" value="ECO:0007669"/>
    <property type="project" value="UniProtKB-KW"/>
</dbReference>
<sequence length="119" mass="13511">MAAKLRKGKNYRHLPAFLLLFLAENPAHGGALLTLLQKRLPTPHVDSGAVYRALQDLEKKGAVDFRWDTKDPGPAKKIYTITAKGWDMLADFEADIVMRVKNLTFFLETYRSLKTTEFS</sequence>
<dbReference type="EMBL" id="FOYM01000009">
    <property type="protein sequence ID" value="SFR03493.1"/>
    <property type="molecule type" value="Genomic_DNA"/>
</dbReference>
<reference evidence="3" key="1">
    <citation type="submission" date="2016-10" db="EMBL/GenBank/DDBJ databases">
        <authorList>
            <person name="Varghese N."/>
            <person name="Submissions S."/>
        </authorList>
    </citation>
    <scope>NUCLEOTIDE SEQUENCE [LARGE SCALE GENOMIC DNA]</scope>
    <source>
        <strain evidence="3">DSM 3669</strain>
    </source>
</reference>
<dbReference type="STRING" id="39060.SAMN05660706_10939"/>
<dbReference type="InterPro" id="IPR052509">
    <property type="entry name" value="Metal_resp_DNA-bind_regulator"/>
</dbReference>
<gene>
    <name evidence="2" type="ORF">SAMN05660706_10939</name>
</gene>
<proteinExistence type="predicted"/>
<accession>A0A1I6DDG5</accession>
<keyword evidence="3" id="KW-1185">Reference proteome</keyword>
<name>A0A1I6DDG5_9FIRM</name>
<dbReference type="Pfam" id="PF03551">
    <property type="entry name" value="PadR"/>
    <property type="match status" value="1"/>
</dbReference>
<dbReference type="InterPro" id="IPR036388">
    <property type="entry name" value="WH-like_DNA-bd_sf"/>
</dbReference>
<evidence type="ECO:0000313" key="2">
    <source>
        <dbReference type="EMBL" id="SFR03493.1"/>
    </source>
</evidence>
<feature type="domain" description="Transcription regulator PadR N-terminal" evidence="1">
    <location>
        <begin position="18"/>
        <end position="89"/>
    </location>
</feature>